<accession>A0A0R1V5M9</accession>
<comment type="caution">
    <text evidence="8">The sequence shown here is derived from an EMBL/GenBank/DDBJ whole genome shotgun (WGS) entry which is preliminary data.</text>
</comment>
<evidence type="ECO:0000313" key="8">
    <source>
        <dbReference type="EMBL" id="KRM00872.1"/>
    </source>
</evidence>
<dbReference type="RefSeq" id="WP_056937839.1">
    <property type="nucleotide sequence ID" value="NZ_AZFN01000023.1"/>
</dbReference>
<dbReference type="Gene3D" id="3.40.50.2300">
    <property type="match status" value="1"/>
</dbReference>
<dbReference type="AlphaFoldDB" id="A0A0R1V5M9"/>
<dbReference type="InterPro" id="IPR036634">
    <property type="entry name" value="PRD_sf"/>
</dbReference>
<dbReference type="EMBL" id="AZFN01000023">
    <property type="protein sequence ID" value="KRM00872.1"/>
    <property type="molecule type" value="Genomic_DNA"/>
</dbReference>
<keyword evidence="9" id="KW-1185">Reference proteome</keyword>
<evidence type="ECO:0000256" key="4">
    <source>
        <dbReference type="ARBA" id="ARBA00023159"/>
    </source>
</evidence>
<dbReference type="PROSITE" id="PS51372">
    <property type="entry name" value="PRD_2"/>
    <property type="match status" value="1"/>
</dbReference>
<keyword evidence="1" id="KW-0808">Transferase</keyword>
<dbReference type="PANTHER" id="PTHR30185:SF18">
    <property type="entry name" value="TRANSCRIPTIONAL REGULATOR MTLR"/>
    <property type="match status" value="1"/>
</dbReference>
<feature type="domain" description="PRD" evidence="7">
    <location>
        <begin position="292"/>
        <end position="403"/>
    </location>
</feature>
<dbReference type="Pfam" id="PF00874">
    <property type="entry name" value="PRD"/>
    <property type="match status" value="1"/>
</dbReference>
<dbReference type="InterPro" id="IPR050661">
    <property type="entry name" value="BglG_antiterminators"/>
</dbReference>
<evidence type="ECO:0000313" key="9">
    <source>
        <dbReference type="Proteomes" id="UP000051739"/>
    </source>
</evidence>
<dbReference type="Gene3D" id="1.10.10.10">
    <property type="entry name" value="Winged helix-like DNA-binding domain superfamily/Winged helix DNA-binding domain"/>
    <property type="match status" value="1"/>
</dbReference>
<sequence>MIKKREEVIAALLKADGFLTAHQLAQDLKLSTKTIYRAVKEINQSFGQPVIISERGKGLLLDYDRYLMLSNELPLAADFIGVTPVERRNAILTKLLFTSPLTCRVDELYEPYHVSYDLMQYDLQHLTKILTTYHLKLLRRGNRLSIAGDEQAIRRLINKVLMQSNAMNVETIRDFASRFPDMGNYDQQFLTAQLELIQRSFQTSIPYPYNINIFSHLYVLMKRYRTGKVQASQSIQLSPQDQALIHAQPIILKVAKNVMQNVGEYVQHSIEPTEINSLVEYLLSMRYSHEVIYDSHSTPLCNRLVETFLNGFDLDEHATGIQTLRNDLISHLRPMMNRLNNQIQVANKLLPDIKLEYGELFARVQHLAQQAQTSLSLPWSIDEDEVGFITLYFAKYFEETEFHQRALVMCASGVGTSKLLCAKVHKRFPNLEIVGITSKAQYEAHPERYQGIDLIITTVEVQAHNQECVMLTNALFTVQDQKRLGQLLGVKDGI</sequence>
<dbReference type="GO" id="GO:0008982">
    <property type="term" value="F:protein-N(PI)-phosphohistidine-sugar phosphotransferase activity"/>
    <property type="evidence" value="ECO:0007669"/>
    <property type="project" value="InterPro"/>
</dbReference>
<evidence type="ECO:0000256" key="2">
    <source>
        <dbReference type="ARBA" id="ARBA00022737"/>
    </source>
</evidence>
<dbReference type="Pfam" id="PF05043">
    <property type="entry name" value="Mga"/>
    <property type="match status" value="1"/>
</dbReference>
<keyword evidence="3" id="KW-0805">Transcription regulation</keyword>
<name>A0A0R1V5M9_9LACO</name>
<dbReference type="Proteomes" id="UP000051739">
    <property type="component" value="Unassembled WGS sequence"/>
</dbReference>
<dbReference type="GO" id="GO:0009401">
    <property type="term" value="P:phosphoenolpyruvate-dependent sugar phosphotransferase system"/>
    <property type="evidence" value="ECO:0007669"/>
    <property type="project" value="InterPro"/>
</dbReference>
<evidence type="ECO:0000256" key="3">
    <source>
        <dbReference type="ARBA" id="ARBA00023015"/>
    </source>
</evidence>
<dbReference type="InterPro" id="IPR013196">
    <property type="entry name" value="HTH_11"/>
</dbReference>
<dbReference type="Pfam" id="PF08279">
    <property type="entry name" value="HTH_11"/>
    <property type="match status" value="1"/>
</dbReference>
<dbReference type="InterPro" id="IPR036388">
    <property type="entry name" value="WH-like_DNA-bd_sf"/>
</dbReference>
<proteinExistence type="predicted"/>
<dbReference type="SUPFAM" id="SSF52794">
    <property type="entry name" value="PTS system IIB component-like"/>
    <property type="match status" value="1"/>
</dbReference>
<keyword evidence="5" id="KW-0804">Transcription</keyword>
<dbReference type="InterPro" id="IPR011608">
    <property type="entry name" value="PRD"/>
</dbReference>
<dbReference type="PROSITE" id="PS51099">
    <property type="entry name" value="PTS_EIIB_TYPE_2"/>
    <property type="match status" value="1"/>
</dbReference>
<organism evidence="8 9">
    <name type="scientific">Limosilactobacillus gastricus DSM 16045</name>
    <dbReference type="NCBI Taxonomy" id="1423749"/>
    <lineage>
        <taxon>Bacteria</taxon>
        <taxon>Bacillati</taxon>
        <taxon>Bacillota</taxon>
        <taxon>Bacilli</taxon>
        <taxon>Lactobacillales</taxon>
        <taxon>Lactobacillaceae</taxon>
        <taxon>Limosilactobacillus</taxon>
    </lineage>
</organism>
<evidence type="ECO:0000256" key="5">
    <source>
        <dbReference type="ARBA" id="ARBA00023163"/>
    </source>
</evidence>
<evidence type="ECO:0000259" key="7">
    <source>
        <dbReference type="PROSITE" id="PS51372"/>
    </source>
</evidence>
<keyword evidence="4" id="KW-0010">Activator</keyword>
<gene>
    <name evidence="8" type="ORF">FC60_GL000938</name>
</gene>
<reference evidence="8 9" key="1">
    <citation type="journal article" date="2015" name="Genome Announc.">
        <title>Expanding the biotechnology potential of lactobacilli through comparative genomics of 213 strains and associated genera.</title>
        <authorList>
            <person name="Sun Z."/>
            <person name="Harris H.M."/>
            <person name="McCann A."/>
            <person name="Guo C."/>
            <person name="Argimon S."/>
            <person name="Zhang W."/>
            <person name="Yang X."/>
            <person name="Jeffery I.B."/>
            <person name="Cooney J.C."/>
            <person name="Kagawa T.F."/>
            <person name="Liu W."/>
            <person name="Song Y."/>
            <person name="Salvetti E."/>
            <person name="Wrobel A."/>
            <person name="Rasinkangas P."/>
            <person name="Parkhill J."/>
            <person name="Rea M.C."/>
            <person name="O'Sullivan O."/>
            <person name="Ritari J."/>
            <person name="Douillard F.P."/>
            <person name="Paul Ross R."/>
            <person name="Yang R."/>
            <person name="Briner A.E."/>
            <person name="Felis G.E."/>
            <person name="de Vos W.M."/>
            <person name="Barrangou R."/>
            <person name="Klaenhammer T.R."/>
            <person name="Caufield P.W."/>
            <person name="Cui Y."/>
            <person name="Zhang H."/>
            <person name="O'Toole P.W."/>
        </authorList>
    </citation>
    <scope>NUCLEOTIDE SEQUENCE [LARGE SCALE GENOMIC DNA]</scope>
    <source>
        <strain evidence="8 9">DSM 16045</strain>
    </source>
</reference>
<dbReference type="CDD" id="cd05568">
    <property type="entry name" value="PTS_IIB_bgl_like"/>
    <property type="match status" value="1"/>
</dbReference>
<dbReference type="SUPFAM" id="SSF63520">
    <property type="entry name" value="PTS-regulatory domain, PRD"/>
    <property type="match status" value="2"/>
</dbReference>
<dbReference type="InterPro" id="IPR013011">
    <property type="entry name" value="PTS_EIIB_2"/>
</dbReference>
<dbReference type="InterPro" id="IPR007737">
    <property type="entry name" value="Mga_HTH"/>
</dbReference>
<dbReference type="PATRIC" id="fig|1423749.3.peg.947"/>
<dbReference type="GO" id="GO:0006355">
    <property type="term" value="P:regulation of DNA-templated transcription"/>
    <property type="evidence" value="ECO:0007669"/>
    <property type="project" value="InterPro"/>
</dbReference>
<evidence type="ECO:0000259" key="6">
    <source>
        <dbReference type="PROSITE" id="PS51099"/>
    </source>
</evidence>
<dbReference type="InterPro" id="IPR036095">
    <property type="entry name" value="PTS_EIIB-like_sf"/>
</dbReference>
<keyword evidence="2" id="KW-0677">Repeat</keyword>
<evidence type="ECO:0000256" key="1">
    <source>
        <dbReference type="ARBA" id="ARBA00022679"/>
    </source>
</evidence>
<dbReference type="PANTHER" id="PTHR30185">
    <property type="entry name" value="CRYPTIC BETA-GLUCOSIDE BGL OPERON ANTITERMINATOR"/>
    <property type="match status" value="1"/>
</dbReference>
<protein>
    <submittedName>
        <fullName evidence="8">BglG family transcriptional antiterminator</fullName>
    </submittedName>
</protein>
<feature type="domain" description="PTS EIIB type-2" evidence="6">
    <location>
        <begin position="404"/>
        <end position="494"/>
    </location>
</feature>
<dbReference type="Gene3D" id="1.10.1790.10">
    <property type="entry name" value="PRD domain"/>
    <property type="match status" value="2"/>
</dbReference>